<dbReference type="PANTHER" id="PTHR17550:SF4">
    <property type="entry name" value="E3 UBIQUITIN-PROTEIN LIGASE TTC3"/>
    <property type="match status" value="1"/>
</dbReference>
<dbReference type="Pfam" id="PF24905">
    <property type="entry name" value="TTC3_9th"/>
    <property type="match status" value="1"/>
</dbReference>
<dbReference type="InterPro" id="IPR056870">
    <property type="entry name" value="TTC3/DZIP3/RBM44-like_helical"/>
</dbReference>
<feature type="region of interest" description="Disordered" evidence="11">
    <location>
        <begin position="761"/>
        <end position="869"/>
    </location>
</feature>
<feature type="compositionally biased region" description="Acidic residues" evidence="11">
    <location>
        <begin position="399"/>
        <end position="428"/>
    </location>
</feature>
<evidence type="ECO:0000256" key="3">
    <source>
        <dbReference type="ARBA" id="ARBA00004906"/>
    </source>
</evidence>
<evidence type="ECO:0000313" key="14">
    <source>
        <dbReference type="Proteomes" id="UP000887567"/>
    </source>
</evidence>
<dbReference type="SMART" id="SM00184">
    <property type="entry name" value="RING"/>
    <property type="match status" value="1"/>
</dbReference>
<feature type="region of interest" description="Disordered" evidence="11">
    <location>
        <begin position="1271"/>
        <end position="1293"/>
    </location>
</feature>
<dbReference type="InterPro" id="IPR019734">
    <property type="entry name" value="TPR_rpt"/>
</dbReference>
<dbReference type="RefSeq" id="XP_020906029.1">
    <property type="nucleotide sequence ID" value="XM_021050370.2"/>
</dbReference>
<comment type="subcellular location">
    <subcellularLocation>
        <location evidence="2">Cytoplasm</location>
    </subcellularLocation>
</comment>
<evidence type="ECO:0000256" key="9">
    <source>
        <dbReference type="PROSITE-ProRule" id="PRU00175"/>
    </source>
</evidence>
<dbReference type="OMA" id="CEDVRAK"/>
<comment type="pathway">
    <text evidence="3">Protein modification; protein ubiquitination.</text>
</comment>
<evidence type="ECO:0000256" key="8">
    <source>
        <dbReference type="ARBA" id="ARBA00022833"/>
    </source>
</evidence>
<evidence type="ECO:0000256" key="7">
    <source>
        <dbReference type="ARBA" id="ARBA00022771"/>
    </source>
</evidence>
<feature type="coiled-coil region" evidence="10">
    <location>
        <begin position="209"/>
        <end position="236"/>
    </location>
</feature>
<organism evidence="13 14">
    <name type="scientific">Exaiptasia diaphana</name>
    <name type="common">Tropical sea anemone</name>
    <name type="synonym">Aiptasia pulchella</name>
    <dbReference type="NCBI Taxonomy" id="2652724"/>
    <lineage>
        <taxon>Eukaryota</taxon>
        <taxon>Metazoa</taxon>
        <taxon>Cnidaria</taxon>
        <taxon>Anthozoa</taxon>
        <taxon>Hexacorallia</taxon>
        <taxon>Actiniaria</taxon>
        <taxon>Aiptasiidae</taxon>
        <taxon>Exaiptasia</taxon>
    </lineage>
</organism>
<dbReference type="Pfam" id="PF24525">
    <property type="entry name" value="TTC3"/>
    <property type="match status" value="1"/>
</dbReference>
<feature type="coiled-coil region" evidence="10">
    <location>
        <begin position="1324"/>
        <end position="1479"/>
    </location>
</feature>
<keyword evidence="6" id="KW-0808">Transferase</keyword>
<feature type="compositionally biased region" description="Basic and acidic residues" evidence="11">
    <location>
        <begin position="484"/>
        <end position="496"/>
    </location>
</feature>
<feature type="compositionally biased region" description="Basic and acidic residues" evidence="11">
    <location>
        <begin position="804"/>
        <end position="813"/>
    </location>
</feature>
<feature type="compositionally biased region" description="Polar residues" evidence="11">
    <location>
        <begin position="1284"/>
        <end position="1293"/>
    </location>
</feature>
<evidence type="ECO:0000313" key="13">
    <source>
        <dbReference type="EnsemblMetazoa" id="XP_020906029.1"/>
    </source>
</evidence>
<dbReference type="OrthoDB" id="8062037at2759"/>
<dbReference type="SUPFAM" id="SSF48452">
    <property type="entry name" value="TPR-like"/>
    <property type="match status" value="2"/>
</dbReference>
<dbReference type="InterPro" id="IPR043866">
    <property type="entry name" value="TTC3/DZIP3_dom"/>
</dbReference>
<dbReference type="CDD" id="cd16481">
    <property type="entry name" value="RING-H2_TTC3"/>
    <property type="match status" value="1"/>
</dbReference>
<feature type="compositionally biased region" description="Basic and acidic residues" evidence="11">
    <location>
        <begin position="832"/>
        <end position="858"/>
    </location>
</feature>
<dbReference type="GO" id="GO:0008270">
    <property type="term" value="F:zinc ion binding"/>
    <property type="evidence" value="ECO:0007669"/>
    <property type="project" value="UniProtKB-KW"/>
</dbReference>
<dbReference type="GO" id="GO:0061630">
    <property type="term" value="F:ubiquitin protein ligase activity"/>
    <property type="evidence" value="ECO:0007669"/>
    <property type="project" value="UniProtKB-EC"/>
</dbReference>
<keyword evidence="7 9" id="KW-0479">Metal-binding</keyword>
<evidence type="ECO:0000256" key="1">
    <source>
        <dbReference type="ARBA" id="ARBA00000900"/>
    </source>
</evidence>
<dbReference type="GeneID" id="110244173"/>
<keyword evidence="7 9" id="KW-0863">Zinc-finger</keyword>
<feature type="compositionally biased region" description="Basic and acidic residues" evidence="11">
    <location>
        <begin position="781"/>
        <end position="794"/>
    </location>
</feature>
<comment type="catalytic activity">
    <reaction evidence="1">
        <text>S-ubiquitinyl-[E2 ubiquitin-conjugating enzyme]-L-cysteine + [acceptor protein]-L-lysine = [E2 ubiquitin-conjugating enzyme]-L-cysteine + N(6)-ubiquitinyl-[acceptor protein]-L-lysine.</text>
        <dbReference type="EC" id="2.3.2.27"/>
    </reaction>
</comment>
<reference evidence="13" key="1">
    <citation type="submission" date="2022-11" db="UniProtKB">
        <authorList>
            <consortium name="EnsemblMetazoa"/>
        </authorList>
    </citation>
    <scope>IDENTIFICATION</scope>
</reference>
<evidence type="ECO:0000256" key="10">
    <source>
        <dbReference type="SAM" id="Coils"/>
    </source>
</evidence>
<dbReference type="EnsemblMetazoa" id="XM_021050370.2">
    <property type="protein sequence ID" value="XP_020906029.1"/>
    <property type="gene ID" value="LOC110244173"/>
</dbReference>
<feature type="compositionally biased region" description="Acidic residues" evidence="11">
    <location>
        <begin position="380"/>
        <end position="392"/>
    </location>
</feature>
<dbReference type="Gene3D" id="1.25.40.10">
    <property type="entry name" value="Tetratricopeptide repeat domain"/>
    <property type="match status" value="2"/>
</dbReference>
<feature type="region of interest" description="Disordered" evidence="11">
    <location>
        <begin position="1"/>
        <end position="51"/>
    </location>
</feature>
<evidence type="ECO:0000256" key="11">
    <source>
        <dbReference type="SAM" id="MobiDB-lite"/>
    </source>
</evidence>
<feature type="compositionally biased region" description="Basic residues" evidence="11">
    <location>
        <begin position="765"/>
        <end position="776"/>
    </location>
</feature>
<dbReference type="Pfam" id="PF19179">
    <property type="entry name" value="TTC3_DZIP3_dom"/>
    <property type="match status" value="1"/>
</dbReference>
<evidence type="ECO:0000259" key="12">
    <source>
        <dbReference type="PROSITE" id="PS50089"/>
    </source>
</evidence>
<dbReference type="Pfam" id="PF24812">
    <property type="entry name" value="WHD_TTC3"/>
    <property type="match status" value="1"/>
</dbReference>
<dbReference type="EC" id="2.3.2.27" evidence="4"/>
<dbReference type="SMART" id="SM00028">
    <property type="entry name" value="TPR"/>
    <property type="match status" value="5"/>
</dbReference>
<protein>
    <recommendedName>
        <fullName evidence="4">RING-type E3 ubiquitin transferase</fullName>
        <ecNumber evidence="4">2.3.2.27</ecNumber>
    </recommendedName>
</protein>
<evidence type="ECO:0000256" key="2">
    <source>
        <dbReference type="ARBA" id="ARBA00004496"/>
    </source>
</evidence>
<dbReference type="PANTHER" id="PTHR17550">
    <property type="entry name" value="E3 UBIQUITIN-PROTEIN LIGASE TTC3"/>
    <property type="match status" value="1"/>
</dbReference>
<feature type="domain" description="RING-type" evidence="12">
    <location>
        <begin position="1806"/>
        <end position="1848"/>
    </location>
</feature>
<keyword evidence="5" id="KW-0963">Cytoplasm</keyword>
<dbReference type="InterPro" id="IPR056872">
    <property type="entry name" value="TTC3/DZIP3-like_helical"/>
</dbReference>
<proteinExistence type="predicted"/>
<keyword evidence="10" id="KW-0175">Coiled coil</keyword>
<name>A0A913XL39_EXADI</name>
<keyword evidence="8" id="KW-0862">Zinc</keyword>
<feature type="compositionally biased region" description="Low complexity" evidence="11">
    <location>
        <begin position="1786"/>
        <end position="1798"/>
    </location>
</feature>
<feature type="compositionally biased region" description="Basic residues" evidence="11">
    <location>
        <begin position="1"/>
        <end position="11"/>
    </location>
</feature>
<dbReference type="Gene3D" id="3.30.40.10">
    <property type="entry name" value="Zinc/RING finger domain, C3HC4 (zinc finger)"/>
    <property type="match status" value="1"/>
</dbReference>
<dbReference type="SUPFAM" id="SSF57850">
    <property type="entry name" value="RING/U-box"/>
    <property type="match status" value="1"/>
</dbReference>
<dbReference type="InterPro" id="IPR056871">
    <property type="entry name" value="WH_TTC3"/>
</dbReference>
<feature type="compositionally biased region" description="Basic and acidic residues" evidence="11">
    <location>
        <begin position="447"/>
        <end position="458"/>
    </location>
</feature>
<dbReference type="InterPro" id="IPR001841">
    <property type="entry name" value="Znf_RING"/>
</dbReference>
<accession>A0A913XL39</accession>
<evidence type="ECO:0000256" key="6">
    <source>
        <dbReference type="ARBA" id="ARBA00022679"/>
    </source>
</evidence>
<dbReference type="Proteomes" id="UP000887567">
    <property type="component" value="Unplaced"/>
</dbReference>
<evidence type="ECO:0000256" key="4">
    <source>
        <dbReference type="ARBA" id="ARBA00012483"/>
    </source>
</evidence>
<dbReference type="InterPro" id="IPR011990">
    <property type="entry name" value="TPR-like_helical_dom_sf"/>
</dbReference>
<dbReference type="Pfam" id="PF13639">
    <property type="entry name" value="zf-RING_2"/>
    <property type="match status" value="1"/>
</dbReference>
<feature type="region of interest" description="Disordered" evidence="11">
    <location>
        <begin position="1749"/>
        <end position="1798"/>
    </location>
</feature>
<dbReference type="KEGG" id="epa:110244173"/>
<dbReference type="GO" id="GO:0005737">
    <property type="term" value="C:cytoplasm"/>
    <property type="evidence" value="ECO:0007669"/>
    <property type="project" value="UniProtKB-SubCell"/>
</dbReference>
<dbReference type="PROSITE" id="PS50089">
    <property type="entry name" value="ZF_RING_2"/>
    <property type="match status" value="1"/>
</dbReference>
<keyword evidence="14" id="KW-1185">Reference proteome</keyword>
<dbReference type="InterPro" id="IPR013083">
    <property type="entry name" value="Znf_RING/FYVE/PHD"/>
</dbReference>
<feature type="region of interest" description="Disordered" evidence="11">
    <location>
        <begin position="364"/>
        <end position="507"/>
    </location>
</feature>
<evidence type="ECO:0000256" key="5">
    <source>
        <dbReference type="ARBA" id="ARBA00022490"/>
    </source>
</evidence>
<sequence length="1861" mass="209811">MPSSPRKRGKAKTREAQKLVDGNDSDDSYNDMPPLVNSDSDDDTRDDWPRRLKANNNMESVDMWLDLSKPTRERHVRVMKIYLLSPFLFDSVEQDDKWINWANECKLLSNTRNLEPSDQVEECLEAVDIVEEAFNKAITYMLAKEDSEEIEKTLGMMDKINTIDKLDNAILCAESFTTYLKVRERIKTANLKRKGDSKRKADTSLLLVFQQIYDHIKKLTQENKDLTKQFDNMCRQGEQQSTDLRKKGNNHFLEGKYKAAISAYSKAIIMSQYNHILYGNRAQSFLRTGEVWLALADGRRSVILNPEWAKGQYRYAQAFFDLGDIERAISANREARQSCKNNSKDLDSQYEKFLRERDVKAKKNAKSMKFKDPQLKMPNELDDLPDLVEADSSDTSVDSADDDDDYGMIDDNDSDDDTDNSNSDDEQSVPELVTDSSKDSDSDDDYDQKRKLRDEKLKHQGLSKSQANHASPKDLKKKKRKDQKAKQDQGKRKETENGICEGSQKRKDLSATLKQGSKAYLDGKWHASIRFYEQALQMLSLDDALQVFKLKRIDFILILYSHGTACLETKVHKELMEATKRFETIIIQYHEIKFPLAYYGLGRVFQLQNRFNDALEPLNKGLDMVKTGGEFGEYRWPGTQSIIQESEPEKLELAFKTIIALCQHPPRPDAICRFIDCQGRSAIYLTDPDYKGYVRLICDESCKIEYHPTCWKKYRSTYSEKNGDKDFLEEECLTPDCQAPLVQIQIYGDQGLKTEFVADTSGKQKQLKQGKVKTHGNQKCPKSEKKKKEEHKTEQQQAQEVEDSESKKFEETPSSKNHRTSITKADEPEEPEVAKPEKVKPSPEVKVHPDTRDAKKGDPGVYILRKNEEKLPDDLLAFKGAKSKSKKKKVKQNVQSLDEFLKDHGGEVKFKPPFGAAEEEEEKPTMPTQIPPSQWSEHELVPPFAVPAHLKSDVQAFERQFHAGIDSGYQQPTLTDLTPSMEENCEDPVEDYIVSLVSETLNAHGPMDVADARIIEPISFLPDSHQQKINECGGIKHFLMKSEQFVVQGNTVMLPDDLHFQEMVNKFNQYDKGGQFDFNKDNSKTTDFHFPSFNDSPPGFAAHNEHIPCPPAPPPLRIPTIEPIAPSSKQTITSKSNPENGHVKTLEETMAKPILVESNESKCNTFNGEETVNNEQQKFAESTETVGIPSSISNLIADVKLDKTVSNGSLIKQQEKSPKNEPCENDAGEFSAQHVSEEKLKGELKEFHEKFKLATGEANYVVTKNGHNFDSTPLLNTPPKHTRAGSSGSDSTICVKSKGIQTQMQVKAKGINTDTLPEPYKLEYTKASQERDELQRKLQDANEKLNNFQKRHEQELEKIKKKFVDIQSEKEKLYKDLQSAKQEGKNELQKLDKMCEEKQKLASSLEQRFKVEQDRYHSTIAGLRTELEAKEAELQTEKSKLNSTISQKDEALRKAVVANKQQESRAQDAEVKLLELRRDVGLKFLERSIQEATYTANNLINVRKASVGSSQKMDDLIGSWKMYFHDCQQKATKCRETFNAQIQEVGGGRVLSSLPQLAIPGPASYPGQPILQLNAPLVSHIQSSFQLTPADRTIPSQVYPHAAVAIQQPRPIVPNSVPVAAAVPPQAAVPPPRIPLPQKTPVPPTSTPPMIPHQAQQSLVAEGGAVAAAAKPDADSKGRSTSFERIMLRLSTAYPYLARADLTSLISEVRKSRPDGKLTGLALEEIVQCVDLLVKAKVKDGLIRLPPNQQASANVRSNSSQPISNPQPTPPVVSNGAVSVPPAQMTSTDLSSSQSSLTFSEDDDPCVICHDDMKSPLDTVTLECGHKYHEKCIRKWLLGEQSTCPTCRVHALLPDEFPRLK</sequence>